<reference evidence="2 3" key="1">
    <citation type="journal article" date="2015" name="Genome Announc.">
        <title>Genome Sequence of 'Candidatus Thioglobus autotrophica' Strain EF1, a Chemoautotroph from the SUP05 Clade of Marine Gammaproteobacteria.</title>
        <authorList>
            <person name="Shah V."/>
            <person name="Morris R.M."/>
        </authorList>
    </citation>
    <scope>NUCLEOTIDE SEQUENCE [LARGE SCALE GENOMIC DNA]</scope>
    <source>
        <strain evidence="2 3">EF1</strain>
    </source>
</reference>
<dbReference type="OrthoDB" id="5768779at2"/>
<evidence type="ECO:0000256" key="1">
    <source>
        <dbReference type="SAM" id="SignalP"/>
    </source>
</evidence>
<evidence type="ECO:0000313" key="3">
    <source>
        <dbReference type="Proteomes" id="UP000058020"/>
    </source>
</evidence>
<dbReference type="Proteomes" id="UP000058020">
    <property type="component" value="Chromosome"/>
</dbReference>
<sequence>MKKILITALSVFALTAQANFLGASHDWNNGSSDPFKSAISAAETGYKANLAVNMAWRDTGKMIKDAKKLNAAGKTAAAVKLANAAHHQTVQATAQVDAALTAGPRF</sequence>
<dbReference type="AlphaFoldDB" id="A0A0M5LEU7"/>
<feature type="signal peptide" evidence="1">
    <location>
        <begin position="1"/>
        <end position="18"/>
    </location>
</feature>
<keyword evidence="3" id="KW-1185">Reference proteome</keyword>
<organism evidence="2 3">
    <name type="scientific">Candidatus Thioglobus autotrophicus</name>
    <dbReference type="NCBI Taxonomy" id="1705394"/>
    <lineage>
        <taxon>Bacteria</taxon>
        <taxon>Pseudomonadati</taxon>
        <taxon>Pseudomonadota</taxon>
        <taxon>Gammaproteobacteria</taxon>
        <taxon>Candidatus Pseudothioglobaceae</taxon>
        <taxon>Candidatus Thioglobus</taxon>
    </lineage>
</organism>
<accession>A0A0M5LEU7</accession>
<evidence type="ECO:0008006" key="4">
    <source>
        <dbReference type="Google" id="ProtNLM"/>
    </source>
</evidence>
<feature type="chain" id="PRO_5005804955" description="SoxXA-binding protein" evidence="1">
    <location>
        <begin position="19"/>
        <end position="106"/>
    </location>
</feature>
<dbReference type="STRING" id="1705394.SP60_06065"/>
<proteinExistence type="predicted"/>
<name>A0A0M5LEU7_9GAMM</name>
<evidence type="ECO:0000313" key="2">
    <source>
        <dbReference type="EMBL" id="ALE52803.1"/>
    </source>
</evidence>
<dbReference type="RefSeq" id="WP_053951772.1">
    <property type="nucleotide sequence ID" value="NZ_CP010552.1"/>
</dbReference>
<protein>
    <recommendedName>
        <fullName evidence="4">SoxXA-binding protein</fullName>
    </recommendedName>
</protein>
<dbReference type="EMBL" id="CP010552">
    <property type="protein sequence ID" value="ALE52803.1"/>
    <property type="molecule type" value="Genomic_DNA"/>
</dbReference>
<gene>
    <name evidence="2" type="ORF">SP60_06065</name>
</gene>
<keyword evidence="1" id="KW-0732">Signal</keyword>
<dbReference type="KEGG" id="tho:SP60_06065"/>